<feature type="compositionally biased region" description="Polar residues" evidence="1">
    <location>
        <begin position="39"/>
        <end position="54"/>
    </location>
</feature>
<gene>
    <name evidence="3" type="ORF">IV203_019593</name>
</gene>
<reference evidence="3" key="2">
    <citation type="submission" date="2021-04" db="EMBL/GenBank/DDBJ databases">
        <authorList>
            <person name="Podell S."/>
        </authorList>
    </citation>
    <scope>NUCLEOTIDE SEQUENCE</scope>
    <source>
        <strain evidence="3">Hildebrandi</strain>
    </source>
</reference>
<accession>A0A9K3Q4N5</accession>
<dbReference type="OrthoDB" id="1922643at2759"/>
<dbReference type="Pfam" id="PF07727">
    <property type="entry name" value="RVT_2"/>
    <property type="match status" value="1"/>
</dbReference>
<reference evidence="3" key="1">
    <citation type="journal article" date="2021" name="Sci. Rep.">
        <title>Diploid genomic architecture of Nitzschia inconspicua, an elite biomass production diatom.</title>
        <authorList>
            <person name="Oliver A."/>
            <person name="Podell S."/>
            <person name="Pinowska A."/>
            <person name="Traller J.C."/>
            <person name="Smith S.R."/>
            <person name="McClure R."/>
            <person name="Beliaev A."/>
            <person name="Bohutskyi P."/>
            <person name="Hill E.A."/>
            <person name="Rabines A."/>
            <person name="Zheng H."/>
            <person name="Allen L.Z."/>
            <person name="Kuo A."/>
            <person name="Grigoriev I.V."/>
            <person name="Allen A.E."/>
            <person name="Hazlebeck D."/>
            <person name="Allen E.E."/>
        </authorList>
    </citation>
    <scope>NUCLEOTIDE SEQUENCE</scope>
    <source>
        <strain evidence="3">Hildebrandi</strain>
    </source>
</reference>
<evidence type="ECO:0000259" key="2">
    <source>
        <dbReference type="Pfam" id="PF07727"/>
    </source>
</evidence>
<feature type="compositionally biased region" description="Polar residues" evidence="1">
    <location>
        <begin position="13"/>
        <end position="28"/>
    </location>
</feature>
<feature type="domain" description="Reverse transcriptase Ty1/copia-type" evidence="2">
    <location>
        <begin position="55"/>
        <end position="175"/>
    </location>
</feature>
<name>A0A9K3Q4N5_9STRA</name>
<dbReference type="AlphaFoldDB" id="A0A9K3Q4N5"/>
<dbReference type="GO" id="GO:0003964">
    <property type="term" value="F:RNA-directed DNA polymerase activity"/>
    <property type="evidence" value="ECO:0007669"/>
    <property type="project" value="UniProtKB-KW"/>
</dbReference>
<keyword evidence="4" id="KW-1185">Reference proteome</keyword>
<comment type="caution">
    <text evidence="3">The sequence shown here is derived from an EMBL/GenBank/DDBJ whole genome shotgun (WGS) entry which is preliminary data.</text>
</comment>
<dbReference type="EMBL" id="JAGRRH010000004">
    <property type="protein sequence ID" value="KAG7371023.1"/>
    <property type="molecule type" value="Genomic_DNA"/>
</dbReference>
<organism evidence="3 4">
    <name type="scientific">Nitzschia inconspicua</name>
    <dbReference type="NCBI Taxonomy" id="303405"/>
    <lineage>
        <taxon>Eukaryota</taxon>
        <taxon>Sar</taxon>
        <taxon>Stramenopiles</taxon>
        <taxon>Ochrophyta</taxon>
        <taxon>Bacillariophyta</taxon>
        <taxon>Bacillariophyceae</taxon>
        <taxon>Bacillariophycidae</taxon>
        <taxon>Bacillariales</taxon>
        <taxon>Bacillariaceae</taxon>
        <taxon>Nitzschia</taxon>
    </lineage>
</organism>
<feature type="region of interest" description="Disordered" evidence="1">
    <location>
        <begin position="1"/>
        <end position="55"/>
    </location>
</feature>
<dbReference type="Proteomes" id="UP000693970">
    <property type="component" value="Unassembled WGS sequence"/>
</dbReference>
<evidence type="ECO:0000256" key="1">
    <source>
        <dbReference type="SAM" id="MobiDB-lite"/>
    </source>
</evidence>
<evidence type="ECO:0000313" key="4">
    <source>
        <dbReference type="Proteomes" id="UP000693970"/>
    </source>
</evidence>
<keyword evidence="3" id="KW-0695">RNA-directed DNA polymerase</keyword>
<protein>
    <submittedName>
        <fullName evidence="3">Reverse transcriptase RNA-dependent DNA polymerase</fullName>
    </submittedName>
</protein>
<proteinExistence type="predicted"/>
<keyword evidence="3" id="KW-0548">Nucleotidyltransferase</keyword>
<keyword evidence="3" id="KW-0808">Transferase</keyword>
<evidence type="ECO:0000313" key="3">
    <source>
        <dbReference type="EMBL" id="KAG7371023.1"/>
    </source>
</evidence>
<dbReference type="InterPro" id="IPR013103">
    <property type="entry name" value="RVT_2"/>
</dbReference>
<sequence length="349" mass="39598">MGSHISVDDIQELSLSPRNQSLSQQLDITSPVVDRKPTSTDPGHSSLQQTLTADENSEPLRLTKSLYGDRVANLAWDETQSKWLTSEEIGFERVPSERSIYIKRTKEGLMMVSHAVDDQLYFATPMELKDWFERETDCRFDVQKLGQVEWYLQSRITQLADYSIILDQSRYAALVAGRYLGPVNEEQIPTSTRVKYASHLPSGTVFTKEDCSKTYVDILKLVEQFGFEYGAAIGSLIYLMNTFVKLTFSIRKLAKFMQKPGRTHFAILKHLLHHIQCHRCSAGIKFYSDIKLSLLYQMMVETGNTEHADAPIILFTNSSFQDCSDTAKSAGGYLTFMKRGVVDNSRTAK</sequence>